<name>A0A1N7LTE7_9GAMM</name>
<dbReference type="STRING" id="484498.SAMN05421686_104206"/>
<keyword evidence="7" id="KW-0808">Transferase</keyword>
<dbReference type="AlphaFoldDB" id="A0A1N7LTE7"/>
<evidence type="ECO:0000256" key="5">
    <source>
        <dbReference type="SAM" id="Phobius"/>
    </source>
</evidence>
<keyword evidence="8" id="KW-1185">Reference proteome</keyword>
<keyword evidence="4" id="KW-0175">Coiled coil</keyword>
<comment type="catalytic activity">
    <reaction evidence="1">
        <text>ATP + protein L-histidine = ADP + protein N-phospho-L-histidine.</text>
        <dbReference type="EC" id="2.7.13.3"/>
    </reaction>
</comment>
<dbReference type="OrthoDB" id="1931120at2"/>
<dbReference type="EC" id="2.7.13.3" evidence="2"/>
<evidence type="ECO:0000256" key="2">
    <source>
        <dbReference type="ARBA" id="ARBA00012438"/>
    </source>
</evidence>
<dbReference type="Pfam" id="PF02518">
    <property type="entry name" value="HATPase_c"/>
    <property type="match status" value="1"/>
</dbReference>
<dbReference type="EMBL" id="FTOH01000004">
    <property type="protein sequence ID" value="SIS77044.1"/>
    <property type="molecule type" value="Genomic_DNA"/>
</dbReference>
<dbReference type="InterPro" id="IPR003594">
    <property type="entry name" value="HATPase_dom"/>
</dbReference>
<dbReference type="PANTHER" id="PTHR43065">
    <property type="entry name" value="SENSOR HISTIDINE KINASE"/>
    <property type="match status" value="1"/>
</dbReference>
<dbReference type="SMART" id="SM00387">
    <property type="entry name" value="HATPase_c"/>
    <property type="match status" value="1"/>
</dbReference>
<dbReference type="PROSITE" id="PS50109">
    <property type="entry name" value="HIS_KIN"/>
    <property type="match status" value="1"/>
</dbReference>
<sequence length="537" mass="59474">MTSIDKKLTLQVVIWSLLAGLVFSGIQMVVDYRDAQKNFDQSVNTLLERSTSTAALALYNYDQRSLTAGLDSMLTHPGVVAAQVSEVNTDFMIRQGSVSGRQELLEFTTELFVPQQYRTANAAPPSVIGDVTLFADKSEINAGFERRAIIVLLADLGRTVTLIVVLLIVLRLRLTGPVRRLTRRLIETDIHSPTQLNIEVEESLAGTELDDLTSKMRDLLSAMQSQMERRQAAEQKAKQLNEQLEEKVHARTRELHESNTNLQASLDQLQKMQALLLQAQRMASLGHLAAGVAHEINNPVAVVYSNIATLSEYLSELISLAEEYQHAEDKINDNELRLALEKMREAIDLAFVKDDGPELISASKHSLERVRNIISELRTFADSDSLAREKVRLNDLLREAVRTVDGCQRDEIRLISLVDEDLEVEVVPSQVRLILGKILENACEAMPAGGNIEIASEVEEGYINLFIKDSGCGMDSGQLEKAINPFYSNKAVGEGTGLGLTVAYNLMLNQGGELSMASEEGHGTMVVLKFPRDNVLF</sequence>
<evidence type="ECO:0000256" key="4">
    <source>
        <dbReference type="SAM" id="Coils"/>
    </source>
</evidence>
<dbReference type="InterPro" id="IPR003661">
    <property type="entry name" value="HisK_dim/P_dom"/>
</dbReference>
<dbReference type="SUPFAM" id="SSF47384">
    <property type="entry name" value="Homodimeric domain of signal transducing histidine kinase"/>
    <property type="match status" value="1"/>
</dbReference>
<feature type="coiled-coil region" evidence="4">
    <location>
        <begin position="209"/>
        <end position="261"/>
    </location>
</feature>
<dbReference type="SMART" id="SM00388">
    <property type="entry name" value="HisKA"/>
    <property type="match status" value="1"/>
</dbReference>
<keyword evidence="5" id="KW-1133">Transmembrane helix</keyword>
<dbReference type="InterPro" id="IPR005467">
    <property type="entry name" value="His_kinase_dom"/>
</dbReference>
<dbReference type="PANTHER" id="PTHR43065:SF42">
    <property type="entry name" value="TWO-COMPONENT SENSOR PPRA"/>
    <property type="match status" value="1"/>
</dbReference>
<protein>
    <recommendedName>
        <fullName evidence="2">histidine kinase</fullName>
        <ecNumber evidence="2">2.7.13.3</ecNumber>
    </recommendedName>
</protein>
<dbReference type="Gene3D" id="3.30.565.10">
    <property type="entry name" value="Histidine kinase-like ATPase, C-terminal domain"/>
    <property type="match status" value="1"/>
</dbReference>
<evidence type="ECO:0000259" key="6">
    <source>
        <dbReference type="PROSITE" id="PS50109"/>
    </source>
</evidence>
<evidence type="ECO:0000256" key="1">
    <source>
        <dbReference type="ARBA" id="ARBA00000085"/>
    </source>
</evidence>
<feature type="transmembrane region" description="Helical" evidence="5">
    <location>
        <begin position="148"/>
        <end position="170"/>
    </location>
</feature>
<proteinExistence type="predicted"/>
<dbReference type="CDD" id="cd00082">
    <property type="entry name" value="HisKA"/>
    <property type="match status" value="1"/>
</dbReference>
<dbReference type="Proteomes" id="UP000185639">
    <property type="component" value="Unassembled WGS sequence"/>
</dbReference>
<dbReference type="InterPro" id="IPR004358">
    <property type="entry name" value="Sig_transdc_His_kin-like_C"/>
</dbReference>
<accession>A0A1N7LTE7</accession>
<keyword evidence="5" id="KW-0812">Transmembrane</keyword>
<feature type="domain" description="Histidine kinase" evidence="6">
    <location>
        <begin position="291"/>
        <end position="534"/>
    </location>
</feature>
<dbReference type="RefSeq" id="WP_139325792.1">
    <property type="nucleotide sequence ID" value="NZ_FTOH01000004.1"/>
</dbReference>
<dbReference type="InterPro" id="IPR036890">
    <property type="entry name" value="HATPase_C_sf"/>
</dbReference>
<evidence type="ECO:0000313" key="7">
    <source>
        <dbReference type="EMBL" id="SIS77044.1"/>
    </source>
</evidence>
<dbReference type="PRINTS" id="PR00344">
    <property type="entry name" value="BCTRLSENSOR"/>
</dbReference>
<dbReference type="SUPFAM" id="SSF55874">
    <property type="entry name" value="ATPase domain of HSP90 chaperone/DNA topoisomerase II/histidine kinase"/>
    <property type="match status" value="1"/>
</dbReference>
<keyword evidence="7" id="KW-0418">Kinase</keyword>
<evidence type="ECO:0000313" key="8">
    <source>
        <dbReference type="Proteomes" id="UP000185639"/>
    </source>
</evidence>
<organism evidence="7 8">
    <name type="scientific">Thalassolituus maritimus</name>
    <dbReference type="NCBI Taxonomy" id="484498"/>
    <lineage>
        <taxon>Bacteria</taxon>
        <taxon>Pseudomonadati</taxon>
        <taxon>Pseudomonadota</taxon>
        <taxon>Gammaproteobacteria</taxon>
        <taxon>Oceanospirillales</taxon>
        <taxon>Oceanospirillaceae</taxon>
        <taxon>Thalassolituus</taxon>
    </lineage>
</organism>
<keyword evidence="5" id="KW-0472">Membrane</keyword>
<feature type="coiled-coil region" evidence="4">
    <location>
        <begin position="310"/>
        <end position="337"/>
    </location>
</feature>
<reference evidence="8" key="1">
    <citation type="submission" date="2017-01" db="EMBL/GenBank/DDBJ databases">
        <authorList>
            <person name="Varghese N."/>
            <person name="Submissions S."/>
        </authorList>
    </citation>
    <scope>NUCLEOTIDE SEQUENCE [LARGE SCALE GENOMIC DNA]</scope>
    <source>
        <strain evidence="8">DSM 24913</strain>
    </source>
</reference>
<dbReference type="InterPro" id="IPR036097">
    <property type="entry name" value="HisK_dim/P_sf"/>
</dbReference>
<evidence type="ECO:0000256" key="3">
    <source>
        <dbReference type="ARBA" id="ARBA00022553"/>
    </source>
</evidence>
<keyword evidence="3" id="KW-0597">Phosphoprotein</keyword>
<dbReference type="Gene3D" id="1.10.287.130">
    <property type="match status" value="1"/>
</dbReference>
<gene>
    <name evidence="7" type="ORF">SAMN05421686_104206</name>
</gene>
<dbReference type="GO" id="GO:0000155">
    <property type="term" value="F:phosphorelay sensor kinase activity"/>
    <property type="evidence" value="ECO:0007669"/>
    <property type="project" value="InterPro"/>
</dbReference>